<dbReference type="PANTHER" id="PTHR11733:SF167">
    <property type="entry name" value="FI17812P1-RELATED"/>
    <property type="match status" value="1"/>
</dbReference>
<evidence type="ECO:0000256" key="6">
    <source>
        <dbReference type="ARBA" id="ARBA00022833"/>
    </source>
</evidence>
<gene>
    <name evidence="10" type="ORF">G6F50_004243</name>
</gene>
<name>A0A9P6Z6R1_9FUNG</name>
<evidence type="ECO:0000313" key="11">
    <source>
        <dbReference type="Proteomes" id="UP000740926"/>
    </source>
</evidence>
<reference evidence="10 11" key="1">
    <citation type="journal article" date="2020" name="Microb. Genom.">
        <title>Genetic diversity of clinical and environmental Mucorales isolates obtained from an investigation of mucormycosis cases among solid organ transplant recipients.</title>
        <authorList>
            <person name="Nguyen M.H."/>
            <person name="Kaul D."/>
            <person name="Muto C."/>
            <person name="Cheng S.J."/>
            <person name="Richter R.A."/>
            <person name="Bruno V.M."/>
            <person name="Liu G."/>
            <person name="Beyhan S."/>
            <person name="Sundermann A.J."/>
            <person name="Mounaud S."/>
            <person name="Pasculle A.W."/>
            <person name="Nierman W.C."/>
            <person name="Driscoll E."/>
            <person name="Cumbie R."/>
            <person name="Clancy C.J."/>
            <person name="Dupont C.L."/>
        </authorList>
    </citation>
    <scope>NUCLEOTIDE SEQUENCE [LARGE SCALE GENOMIC DNA]</scope>
    <source>
        <strain evidence="10 11">GL24</strain>
    </source>
</reference>
<keyword evidence="3" id="KW-0645">Protease</keyword>
<dbReference type="SUPFAM" id="SSF55486">
    <property type="entry name" value="Metalloproteases ('zincins'), catalytic domain"/>
    <property type="match status" value="1"/>
</dbReference>
<proteinExistence type="inferred from homology"/>
<comment type="cofactor">
    <cofactor evidence="1">
        <name>Zn(2+)</name>
        <dbReference type="ChEBI" id="CHEBI:29105"/>
    </cofactor>
</comment>
<dbReference type="AlphaFoldDB" id="A0A9P6Z6R1"/>
<dbReference type="PRINTS" id="PR00786">
    <property type="entry name" value="NEPRILYSIN"/>
</dbReference>
<dbReference type="GO" id="GO:0005886">
    <property type="term" value="C:plasma membrane"/>
    <property type="evidence" value="ECO:0007669"/>
    <property type="project" value="TreeGrafter"/>
</dbReference>
<dbReference type="InterPro" id="IPR042089">
    <property type="entry name" value="Peptidase_M13_dom_2"/>
</dbReference>
<evidence type="ECO:0000313" key="10">
    <source>
        <dbReference type="EMBL" id="KAG1571865.1"/>
    </source>
</evidence>
<comment type="caution">
    <text evidence="10">The sequence shown here is derived from an EMBL/GenBank/DDBJ whole genome shotgun (WGS) entry which is preliminary data.</text>
</comment>
<evidence type="ECO:0000259" key="9">
    <source>
        <dbReference type="Pfam" id="PF05649"/>
    </source>
</evidence>
<evidence type="ECO:0000256" key="4">
    <source>
        <dbReference type="ARBA" id="ARBA00022723"/>
    </source>
</evidence>
<dbReference type="Gene3D" id="3.40.390.10">
    <property type="entry name" value="Collagenase (Catalytic Domain)"/>
    <property type="match status" value="1"/>
</dbReference>
<evidence type="ECO:0008006" key="12">
    <source>
        <dbReference type="Google" id="ProtNLM"/>
    </source>
</evidence>
<accession>A0A9P6Z6R1</accession>
<dbReference type="PROSITE" id="PS51885">
    <property type="entry name" value="NEPRILYSIN"/>
    <property type="match status" value="1"/>
</dbReference>
<dbReference type="Pfam" id="PF01431">
    <property type="entry name" value="Peptidase_M13"/>
    <property type="match status" value="1"/>
</dbReference>
<evidence type="ECO:0000256" key="5">
    <source>
        <dbReference type="ARBA" id="ARBA00022801"/>
    </source>
</evidence>
<dbReference type="InterPro" id="IPR000718">
    <property type="entry name" value="Peptidase_M13"/>
</dbReference>
<evidence type="ECO:0000256" key="7">
    <source>
        <dbReference type="ARBA" id="ARBA00023049"/>
    </source>
</evidence>
<evidence type="ECO:0000259" key="8">
    <source>
        <dbReference type="Pfam" id="PF01431"/>
    </source>
</evidence>
<dbReference type="InterPro" id="IPR018497">
    <property type="entry name" value="Peptidase_M13_C"/>
</dbReference>
<dbReference type="EMBL" id="JAANIU010000498">
    <property type="protein sequence ID" value="KAG1571865.1"/>
    <property type="molecule type" value="Genomic_DNA"/>
</dbReference>
<dbReference type="InterPro" id="IPR024079">
    <property type="entry name" value="MetalloPept_cat_dom_sf"/>
</dbReference>
<comment type="similarity">
    <text evidence="2">Belongs to the peptidase M13 family.</text>
</comment>
<dbReference type="Proteomes" id="UP000740926">
    <property type="component" value="Unassembled WGS sequence"/>
</dbReference>
<dbReference type="GO" id="GO:0004222">
    <property type="term" value="F:metalloendopeptidase activity"/>
    <property type="evidence" value="ECO:0007669"/>
    <property type="project" value="InterPro"/>
</dbReference>
<organism evidence="10 11">
    <name type="scientific">Rhizopus delemar</name>
    <dbReference type="NCBI Taxonomy" id="936053"/>
    <lineage>
        <taxon>Eukaryota</taxon>
        <taxon>Fungi</taxon>
        <taxon>Fungi incertae sedis</taxon>
        <taxon>Mucoromycota</taxon>
        <taxon>Mucoromycotina</taxon>
        <taxon>Mucoromycetes</taxon>
        <taxon>Mucorales</taxon>
        <taxon>Mucorineae</taxon>
        <taxon>Rhizopodaceae</taxon>
        <taxon>Rhizopus</taxon>
    </lineage>
</organism>
<dbReference type="Pfam" id="PF05649">
    <property type="entry name" value="Peptidase_M13_N"/>
    <property type="match status" value="1"/>
</dbReference>
<keyword evidence="4" id="KW-0479">Metal-binding</keyword>
<protein>
    <recommendedName>
        <fullName evidence="12">Peptidase M13 C-terminal domain-containing protein</fullName>
    </recommendedName>
</protein>
<sequence>MPGGVLEFLAAYPTQIASSTANVCNSQVCQTTATSILNSLNLNVDPCDDFYQYTCGQWIEDNSIPVNRTDIGTFSDLRYVISYKLQNILDGSYDDLLASIKNDTGLLNSTQIDQDRANFNKMKAYYDSCTNETAIDALGPTPIYSHLSKVLNLFDYSSKANQSLFRLEDANTLADGMTELMIQGSDNLVLMEVSLNRNRSNQYTIFFGQPALTLSDKEDYTKPDVIDQYRNGLISLLTYVLGQPNGTDTNMRLQKMNESNLSPLGPEAVESMVDRFVNFESHLANMTTYDDDYEEAAEITLTELNQNYPFANWTRIFNQFVPSHVALPDHVILSSPKYMTRLNDWLLSNPADGVSIQAIHEYFIIQFIMTNVEYLDKTTKDIYSKTIDKLTGGSIIFASRKQACVEDISINFTQLLGRYFAMTSSGGEPQRQRVSKFVENMLSVWAGRLERNTWLDDETRTRAMEKLKMITHEEVYGIIDPDTRSPSSLEVYYADIQVDSKDFFSNTLSAYESTLKKEWVNLGKHATEERIKLKPYEVNAYYSPAFNEVAILASILREPFYHIELPDYLNYGALGSIIGHEITHAFDDTGRLYDGHGLYQSWWTNASSNEFEDRAQCFVNQYGNFSIEGPNRTQHFVDGQLTLGENLADNGGIAAAYEALFSKNTDKHMLLPGLETFSPQQLFFINFGRVYCGRDRLENFSALLSDVHTPKKPRVNAVVQNSAEFAEAFQCHANQPMNPPHKCQIW</sequence>
<dbReference type="InterPro" id="IPR008753">
    <property type="entry name" value="Peptidase_M13_N"/>
</dbReference>
<evidence type="ECO:0000256" key="2">
    <source>
        <dbReference type="ARBA" id="ARBA00007357"/>
    </source>
</evidence>
<feature type="domain" description="Peptidase M13 N-terminal" evidence="9">
    <location>
        <begin position="46"/>
        <end position="473"/>
    </location>
</feature>
<keyword evidence="5" id="KW-0378">Hydrolase</keyword>
<dbReference type="GO" id="GO:0046872">
    <property type="term" value="F:metal ion binding"/>
    <property type="evidence" value="ECO:0007669"/>
    <property type="project" value="UniProtKB-KW"/>
</dbReference>
<keyword evidence="6" id="KW-0862">Zinc</keyword>
<evidence type="ECO:0000256" key="3">
    <source>
        <dbReference type="ARBA" id="ARBA00022670"/>
    </source>
</evidence>
<evidence type="ECO:0000256" key="1">
    <source>
        <dbReference type="ARBA" id="ARBA00001947"/>
    </source>
</evidence>
<feature type="domain" description="Peptidase M13 C-terminal" evidence="8">
    <location>
        <begin position="539"/>
        <end position="745"/>
    </location>
</feature>
<dbReference type="PANTHER" id="PTHR11733">
    <property type="entry name" value="ZINC METALLOPROTEASE FAMILY M13 NEPRILYSIN-RELATED"/>
    <property type="match status" value="1"/>
</dbReference>
<keyword evidence="11" id="KW-1185">Reference proteome</keyword>
<dbReference type="GO" id="GO:0016485">
    <property type="term" value="P:protein processing"/>
    <property type="evidence" value="ECO:0007669"/>
    <property type="project" value="TreeGrafter"/>
</dbReference>
<dbReference type="Gene3D" id="1.10.1380.10">
    <property type="entry name" value="Neutral endopeptidase , domain2"/>
    <property type="match status" value="1"/>
</dbReference>
<dbReference type="CDD" id="cd08662">
    <property type="entry name" value="M13"/>
    <property type="match status" value="1"/>
</dbReference>
<keyword evidence="7" id="KW-0482">Metalloprotease</keyword>